<dbReference type="Gene3D" id="3.20.20.140">
    <property type="entry name" value="Metal-dependent hydrolases"/>
    <property type="match status" value="1"/>
</dbReference>
<dbReference type="STRING" id="223900.GCA_000821045_00967"/>
<protein>
    <submittedName>
        <fullName evidence="5">Hydrolase TatD</fullName>
    </submittedName>
</protein>
<reference evidence="5 6" key="1">
    <citation type="submission" date="2016-12" db="EMBL/GenBank/DDBJ databases">
        <title>Draft genome sequences of strains Salinicola socius SMB35, Salinicola sp. MH3R3-1 and Chromohalobacter sp. SMB17 from the Verkhnekamsk potash mining region of Russia.</title>
        <authorList>
            <person name="Mavrodi D.V."/>
            <person name="Olsson B.E."/>
            <person name="Korsakova E.S."/>
            <person name="Pyankova A."/>
            <person name="Mavrodi O.V."/>
            <person name="Plotnikova E.G."/>
        </authorList>
    </citation>
    <scope>NUCLEOTIDE SEQUENCE [LARGE SCALE GENOMIC DNA]</scope>
    <source>
        <strain evidence="5 6">SMB17</strain>
    </source>
</reference>
<dbReference type="Pfam" id="PF01026">
    <property type="entry name" value="TatD_DNase"/>
    <property type="match status" value="1"/>
</dbReference>
<feature type="binding site" evidence="4">
    <location>
        <position position="11"/>
    </location>
    <ligand>
        <name>a divalent metal cation</name>
        <dbReference type="ChEBI" id="CHEBI:60240"/>
        <label>1</label>
    </ligand>
</feature>
<feature type="binding site" evidence="4">
    <location>
        <position position="9"/>
    </location>
    <ligand>
        <name>a divalent metal cation</name>
        <dbReference type="ChEBI" id="CHEBI:60240"/>
        <label>1</label>
    </ligand>
</feature>
<comment type="similarity">
    <text evidence="1">Belongs to the metallo-dependent hydrolases superfamily. TatD-type hydrolase family.</text>
</comment>
<dbReference type="PANTHER" id="PTHR46124:SF3">
    <property type="entry name" value="HYDROLASE"/>
    <property type="match status" value="1"/>
</dbReference>
<dbReference type="InterPro" id="IPR001130">
    <property type="entry name" value="TatD-like"/>
</dbReference>
<dbReference type="GO" id="GO:0046872">
    <property type="term" value="F:metal ion binding"/>
    <property type="evidence" value="ECO:0007669"/>
    <property type="project" value="UniProtKB-KW"/>
</dbReference>
<dbReference type="InterPro" id="IPR018228">
    <property type="entry name" value="DNase_TatD-rel_CS"/>
</dbReference>
<dbReference type="FunFam" id="3.20.20.140:FF:000005">
    <property type="entry name" value="TatD family hydrolase"/>
    <property type="match status" value="1"/>
</dbReference>
<proteinExistence type="inferred from homology"/>
<feature type="binding site" evidence="4">
    <location>
        <position position="153"/>
    </location>
    <ligand>
        <name>a divalent metal cation</name>
        <dbReference type="ChEBI" id="CHEBI:60240"/>
        <label>2</label>
    </ligand>
</feature>
<dbReference type="Proteomes" id="UP000186806">
    <property type="component" value="Unassembled WGS sequence"/>
</dbReference>
<evidence type="ECO:0000313" key="5">
    <source>
        <dbReference type="EMBL" id="OLO11458.1"/>
    </source>
</evidence>
<dbReference type="GO" id="GO:0005829">
    <property type="term" value="C:cytosol"/>
    <property type="evidence" value="ECO:0007669"/>
    <property type="project" value="TreeGrafter"/>
</dbReference>
<dbReference type="GO" id="GO:0016788">
    <property type="term" value="F:hydrolase activity, acting on ester bonds"/>
    <property type="evidence" value="ECO:0007669"/>
    <property type="project" value="InterPro"/>
</dbReference>
<evidence type="ECO:0000256" key="4">
    <source>
        <dbReference type="PIRSR" id="PIRSR005902-1"/>
    </source>
</evidence>
<feature type="binding site" evidence="4">
    <location>
        <position position="95"/>
    </location>
    <ligand>
        <name>a divalent metal cation</name>
        <dbReference type="ChEBI" id="CHEBI:60240"/>
        <label>1</label>
    </ligand>
</feature>
<dbReference type="PROSITE" id="PS01137">
    <property type="entry name" value="TATD_1"/>
    <property type="match status" value="1"/>
</dbReference>
<keyword evidence="2 4" id="KW-0479">Metal-binding</keyword>
<dbReference type="EMBL" id="MSDQ01000024">
    <property type="protein sequence ID" value="OLO11458.1"/>
    <property type="molecule type" value="Genomic_DNA"/>
</dbReference>
<keyword evidence="3 5" id="KW-0378">Hydrolase</keyword>
<dbReference type="PANTHER" id="PTHR46124">
    <property type="entry name" value="D-AMINOACYL-TRNA DEACYLASE"/>
    <property type="match status" value="1"/>
</dbReference>
<name>A0A1Q8TCU6_9GAMM</name>
<dbReference type="AlphaFoldDB" id="A0A1Q8TCU6"/>
<dbReference type="PIRSF" id="PIRSF005902">
    <property type="entry name" value="DNase_TatD"/>
    <property type="match status" value="1"/>
</dbReference>
<feature type="binding site" evidence="4">
    <location>
        <position position="129"/>
    </location>
    <ligand>
        <name>a divalent metal cation</name>
        <dbReference type="ChEBI" id="CHEBI:60240"/>
        <label>2</label>
    </ligand>
</feature>
<dbReference type="RefSeq" id="WP_075369334.1">
    <property type="nucleotide sequence ID" value="NZ_MSDQ01000024.1"/>
</dbReference>
<evidence type="ECO:0000256" key="3">
    <source>
        <dbReference type="ARBA" id="ARBA00022801"/>
    </source>
</evidence>
<evidence type="ECO:0000256" key="1">
    <source>
        <dbReference type="ARBA" id="ARBA00009275"/>
    </source>
</evidence>
<dbReference type="InterPro" id="IPR032466">
    <property type="entry name" value="Metal_Hydrolase"/>
</dbReference>
<feature type="binding site" evidence="4">
    <location>
        <position position="203"/>
    </location>
    <ligand>
        <name>a divalent metal cation</name>
        <dbReference type="ChEBI" id="CHEBI:60240"/>
        <label>1</label>
    </ligand>
</feature>
<organism evidence="5 6">
    <name type="scientific">Chromohalobacter japonicus</name>
    <dbReference type="NCBI Taxonomy" id="223900"/>
    <lineage>
        <taxon>Bacteria</taxon>
        <taxon>Pseudomonadati</taxon>
        <taxon>Pseudomonadota</taxon>
        <taxon>Gammaproteobacteria</taxon>
        <taxon>Oceanospirillales</taxon>
        <taxon>Halomonadaceae</taxon>
        <taxon>Chromohalobacter</taxon>
    </lineage>
</organism>
<dbReference type="SUPFAM" id="SSF51556">
    <property type="entry name" value="Metallo-dependent hydrolases"/>
    <property type="match status" value="1"/>
</dbReference>
<evidence type="ECO:0000256" key="2">
    <source>
        <dbReference type="ARBA" id="ARBA00022723"/>
    </source>
</evidence>
<dbReference type="CDD" id="cd01310">
    <property type="entry name" value="TatD_DNAse"/>
    <property type="match status" value="1"/>
</dbReference>
<accession>A0A1Q8TCU6</accession>
<keyword evidence="6" id="KW-1185">Reference proteome</keyword>
<sequence length="259" mass="28416">MSATLIDAHCHLDFEAFDGDRDAVLARAAKAGVGHYIVPGTTRERWPQVADLGRRSEISVCYGLHPYFLSVHAWGDIEALEAQLDAHPETVALGECGIDARLDDLDRQWQLFDAQLRIAKRRHLPVVIHCVQANDQVTKRLRQLALPAGGLIHAFSGSPEQARGFLELGFVVGIGGASTYDRARRLRRAIRSLPDDGYVLETDSPDMPLSGAQGQRNEPSQVCAVCDTVAELREQSYAAVAMQSTATAHRLFRLASHQA</sequence>
<gene>
    <name evidence="5" type="ORF">BTW10_10255</name>
</gene>
<comment type="caution">
    <text evidence="5">The sequence shown here is derived from an EMBL/GenBank/DDBJ whole genome shotgun (WGS) entry which is preliminary data.</text>
</comment>
<evidence type="ECO:0000313" key="6">
    <source>
        <dbReference type="Proteomes" id="UP000186806"/>
    </source>
</evidence>